<gene>
    <name evidence="6" type="ORF">CVT26_000449</name>
</gene>
<dbReference type="Pfam" id="PF01753">
    <property type="entry name" value="zf-MYND"/>
    <property type="match status" value="1"/>
</dbReference>
<dbReference type="PROSITE" id="PS50865">
    <property type="entry name" value="ZF_MYND_2"/>
    <property type="match status" value="1"/>
</dbReference>
<evidence type="ECO:0000259" key="5">
    <source>
        <dbReference type="PROSITE" id="PS50865"/>
    </source>
</evidence>
<dbReference type="AlphaFoldDB" id="A0A409Y2E9"/>
<keyword evidence="2 4" id="KW-0863">Zinc-finger</keyword>
<sequence length="339" mass="38446">MSFYSDVPVRLDKFGPQSSEVKHQRRENKSRLTCLYCKKPEESDSRHKACAKCKVLYCSRECQKADWPRHKSACIGALDGLFRHFDKICQSFLANEHLLALLRVLISLELNLANIQDRSTRLSVQIFVHFEPVDDLDFLQVTDSGFELDSSPTPGMLQIGAISSRDFLEGLDGITMLPSSAFGSSAQPDTALLEGPRDDSPTFVRAQFVRILPTGQYQTMTTGLFIPHDAVQTSTTCTSITLPLRRGGHERVPISVDAYRDMINELIRLDTENRWLLRMDMRLKDKELLRAAGTSDSFLPDSLGQLIRGPGLHRIHLIYYQPYMEPALRRAAERHQRHG</sequence>
<protein>
    <recommendedName>
        <fullName evidence="5">MYND-type domain-containing protein</fullName>
    </recommendedName>
</protein>
<evidence type="ECO:0000256" key="3">
    <source>
        <dbReference type="ARBA" id="ARBA00022833"/>
    </source>
</evidence>
<dbReference type="InterPro" id="IPR002893">
    <property type="entry name" value="Znf_MYND"/>
</dbReference>
<dbReference type="Proteomes" id="UP000284706">
    <property type="component" value="Unassembled WGS sequence"/>
</dbReference>
<dbReference type="EMBL" id="NHYE01001281">
    <property type="protein sequence ID" value="PPQ97179.1"/>
    <property type="molecule type" value="Genomic_DNA"/>
</dbReference>
<keyword evidence="3" id="KW-0862">Zinc</keyword>
<evidence type="ECO:0000256" key="2">
    <source>
        <dbReference type="ARBA" id="ARBA00022771"/>
    </source>
</evidence>
<dbReference type="STRING" id="231916.A0A409Y2E9"/>
<keyword evidence="7" id="KW-1185">Reference proteome</keyword>
<reference evidence="6 7" key="1">
    <citation type="journal article" date="2018" name="Evol. Lett.">
        <title>Horizontal gene cluster transfer increased hallucinogenic mushroom diversity.</title>
        <authorList>
            <person name="Reynolds H.T."/>
            <person name="Vijayakumar V."/>
            <person name="Gluck-Thaler E."/>
            <person name="Korotkin H.B."/>
            <person name="Matheny P.B."/>
            <person name="Slot J.C."/>
        </authorList>
    </citation>
    <scope>NUCLEOTIDE SEQUENCE [LARGE SCALE GENOMIC DNA]</scope>
    <source>
        <strain evidence="6 7">SRW20</strain>
    </source>
</reference>
<dbReference type="Pfam" id="PF26632">
    <property type="entry name" value="DUF8205"/>
    <property type="match status" value="1"/>
</dbReference>
<accession>A0A409Y2E9</accession>
<feature type="domain" description="MYND-type" evidence="5">
    <location>
        <begin position="34"/>
        <end position="74"/>
    </location>
</feature>
<dbReference type="GO" id="GO:0008270">
    <property type="term" value="F:zinc ion binding"/>
    <property type="evidence" value="ECO:0007669"/>
    <property type="project" value="UniProtKB-KW"/>
</dbReference>
<dbReference type="InterPro" id="IPR058518">
    <property type="entry name" value="DUF8205"/>
</dbReference>
<proteinExistence type="predicted"/>
<name>A0A409Y2E9_9AGAR</name>
<dbReference type="Gene3D" id="6.10.140.2220">
    <property type="match status" value="1"/>
</dbReference>
<evidence type="ECO:0000256" key="1">
    <source>
        <dbReference type="ARBA" id="ARBA00022723"/>
    </source>
</evidence>
<dbReference type="SUPFAM" id="SSF144232">
    <property type="entry name" value="HIT/MYND zinc finger-like"/>
    <property type="match status" value="1"/>
</dbReference>
<dbReference type="InParanoid" id="A0A409Y2E9"/>
<organism evidence="6 7">
    <name type="scientific">Gymnopilus dilepis</name>
    <dbReference type="NCBI Taxonomy" id="231916"/>
    <lineage>
        <taxon>Eukaryota</taxon>
        <taxon>Fungi</taxon>
        <taxon>Dikarya</taxon>
        <taxon>Basidiomycota</taxon>
        <taxon>Agaricomycotina</taxon>
        <taxon>Agaricomycetes</taxon>
        <taxon>Agaricomycetidae</taxon>
        <taxon>Agaricales</taxon>
        <taxon>Agaricineae</taxon>
        <taxon>Hymenogastraceae</taxon>
        <taxon>Gymnopilus</taxon>
    </lineage>
</organism>
<evidence type="ECO:0000313" key="7">
    <source>
        <dbReference type="Proteomes" id="UP000284706"/>
    </source>
</evidence>
<dbReference type="OrthoDB" id="5231159at2759"/>
<evidence type="ECO:0000256" key="4">
    <source>
        <dbReference type="PROSITE-ProRule" id="PRU00134"/>
    </source>
</evidence>
<keyword evidence="1" id="KW-0479">Metal-binding</keyword>
<evidence type="ECO:0000313" key="6">
    <source>
        <dbReference type="EMBL" id="PPQ97179.1"/>
    </source>
</evidence>
<comment type="caution">
    <text evidence="6">The sequence shown here is derived from an EMBL/GenBank/DDBJ whole genome shotgun (WGS) entry which is preliminary data.</text>
</comment>